<feature type="region of interest" description="Disordered" evidence="1">
    <location>
        <begin position="1"/>
        <end position="264"/>
    </location>
</feature>
<accession>F8NEZ5</accession>
<name>F8NEZ5_SERL9</name>
<reference evidence="2" key="1">
    <citation type="submission" date="2011-04" db="EMBL/GenBank/DDBJ databases">
        <title>Evolution of plant cell wall degrading machinery underlies the functional diversity of forest fungi.</title>
        <authorList>
            <consortium name="US DOE Joint Genome Institute (JGI-PGF)"/>
            <person name="Eastwood D.C."/>
            <person name="Floudas D."/>
            <person name="Binder M."/>
            <person name="Majcherczyk A."/>
            <person name="Schneider P."/>
            <person name="Aerts A."/>
            <person name="Asiegbu F.O."/>
            <person name="Baker S.E."/>
            <person name="Barry K."/>
            <person name="Bendiksby M."/>
            <person name="Blumentritt M."/>
            <person name="Coutinho P.M."/>
            <person name="Cullen D."/>
            <person name="Cullen D."/>
            <person name="Gathman A."/>
            <person name="Goodell B."/>
            <person name="Henrissat B."/>
            <person name="Ihrmark K."/>
            <person name="Kauserud H."/>
            <person name="Kohler A."/>
            <person name="LaButti K."/>
            <person name="Lapidus A."/>
            <person name="Lavin J.L."/>
            <person name="Lee Y.-H."/>
            <person name="Lindquist E."/>
            <person name="Lilly W."/>
            <person name="Lucas S."/>
            <person name="Morin E."/>
            <person name="Murat C."/>
            <person name="Oguiza J.A."/>
            <person name="Park J."/>
            <person name="Pisabarro A.G."/>
            <person name="Riley R."/>
            <person name="Rosling A."/>
            <person name="Salamov A."/>
            <person name="Schmidt O."/>
            <person name="Schmutz J."/>
            <person name="Skrede I."/>
            <person name="Stenlid J."/>
            <person name="Wiebenga A."/>
            <person name="Xie X."/>
            <person name="Kues U."/>
            <person name="Hibbett D.S."/>
            <person name="Hoffmeister D."/>
            <person name="Hogberg N."/>
            <person name="Martin F."/>
            <person name="Grigoriev I.V."/>
            <person name="Watkinson S.C."/>
        </authorList>
    </citation>
    <scope>NUCLEOTIDE SEQUENCE</scope>
    <source>
        <strain evidence="2">S7.9</strain>
    </source>
</reference>
<organism>
    <name type="scientific">Serpula lacrymans var. lacrymans (strain S7.9)</name>
    <name type="common">Dry rot fungus</name>
    <dbReference type="NCBI Taxonomy" id="578457"/>
    <lineage>
        <taxon>Eukaryota</taxon>
        <taxon>Fungi</taxon>
        <taxon>Dikarya</taxon>
        <taxon>Basidiomycota</taxon>
        <taxon>Agaricomycotina</taxon>
        <taxon>Agaricomycetes</taxon>
        <taxon>Agaricomycetidae</taxon>
        <taxon>Boletales</taxon>
        <taxon>Coniophorineae</taxon>
        <taxon>Serpulaceae</taxon>
        <taxon>Serpula</taxon>
    </lineage>
</organism>
<gene>
    <name evidence="2" type="ORF">SERLADRAFT_455857</name>
</gene>
<dbReference type="GeneID" id="18817225"/>
<sequence>MFRVSPWINYTPSGSPNSRELSNNNPANMDDDVDMDAPEISTLREENTPPPIRTSKFRVKLLVKDNKKGSSISSNRSSRKQPAGPTPGRSEDDAEDEDEEDQLIDDDDDDIQPSTSISAVTIAPPPQAKLSARGKVAQKRKSRNVKGEPEKKVRDKQAESNVAEEADNWDAQSGSIIVSEPPASKAPAKKKAAPRKTPGTVQRSKGKASSKVAKATPALPVEDVAAMSETYTGTAPSSPVPQEKASPEPEVALPVNTAAPSAGEQNLEAVPLPIYPLPSKPFPVQPPPKIGTGFAPVVPLDRSGNKVRHWRTANREIRGIAGGRWFARSWVGDKESEFSLATASNTAVLKASQLDGDKGLSSASISKMSAMSISAPPSGKGSGRSKVSKALSAASVGPSRAGSIVPDSHANAGTASVRAPTKMRTIVAAPTSDIDVDSDAAAQGS</sequence>
<evidence type="ECO:0000313" key="2">
    <source>
        <dbReference type="EMBL" id="EGO31143.1"/>
    </source>
</evidence>
<dbReference type="Proteomes" id="UP000008064">
    <property type="component" value="Unassembled WGS sequence"/>
</dbReference>
<feature type="compositionally biased region" description="Low complexity" evidence="1">
    <location>
        <begin position="371"/>
        <end position="396"/>
    </location>
</feature>
<dbReference type="EMBL" id="GL945428">
    <property type="protein sequence ID" value="EGO31143.1"/>
    <property type="molecule type" value="Genomic_DNA"/>
</dbReference>
<protein>
    <submittedName>
        <fullName evidence="2">Uncharacterized protein</fullName>
    </submittedName>
</protein>
<feature type="region of interest" description="Disordered" evidence="1">
    <location>
        <begin position="371"/>
        <end position="421"/>
    </location>
</feature>
<evidence type="ECO:0000256" key="1">
    <source>
        <dbReference type="SAM" id="MobiDB-lite"/>
    </source>
</evidence>
<feature type="compositionally biased region" description="Acidic residues" evidence="1">
    <location>
        <begin position="92"/>
        <end position="111"/>
    </location>
</feature>
<dbReference type="AlphaFoldDB" id="F8NEZ5"/>
<dbReference type="HOGENOM" id="CLU_049938_0_0_1"/>
<feature type="compositionally biased region" description="Polar residues" evidence="1">
    <location>
        <begin position="8"/>
        <end position="27"/>
    </location>
</feature>
<dbReference type="KEGG" id="sla:SERLADRAFT_455857"/>
<proteinExistence type="predicted"/>
<dbReference type="OrthoDB" id="3229208at2759"/>
<feature type="compositionally biased region" description="Basic and acidic residues" evidence="1">
    <location>
        <begin position="145"/>
        <end position="158"/>
    </location>
</feature>
<dbReference type="RefSeq" id="XP_007313027.1">
    <property type="nucleotide sequence ID" value="XM_007312965.1"/>
</dbReference>